<protein>
    <submittedName>
        <fullName evidence="1">Uncharacterized protein</fullName>
    </submittedName>
</protein>
<comment type="caution">
    <text evidence="1">The sequence shown here is derived from an EMBL/GenBank/DDBJ whole genome shotgun (WGS) entry which is preliminary data.</text>
</comment>
<accession>V7HXZ6</accession>
<name>V7HXZ6_9LACO</name>
<gene>
    <name evidence="1" type="ORF">LEQ_2311c</name>
</gene>
<dbReference type="AlphaFoldDB" id="V7HXZ6"/>
<proteinExistence type="predicted"/>
<keyword evidence="2" id="KW-1185">Reference proteome</keyword>
<reference evidence="1 2" key="1">
    <citation type="journal article" date="2014" name="Genome Announc.">
        <title>The Genome of the Predominant Equine Lactobacillus Species, Lactobacillus equi, Is Reflective of Its Lifestyle Adaptations to an Herbivorous Host.</title>
        <authorList>
            <person name="O'Donnell M.M."/>
            <person name="Harris H.M."/>
            <person name="O'Toole P.W."/>
            <person name="Ross R.P."/>
        </authorList>
    </citation>
    <scope>NUCLEOTIDE SEQUENCE [LARGE SCALE GENOMIC DNA]</scope>
    <source>
        <strain evidence="1 2">DPC 6820</strain>
    </source>
</reference>
<organism evidence="1 2">
    <name type="scientific">Ligilactobacillus equi DPC 6820</name>
    <dbReference type="NCBI Taxonomy" id="1392007"/>
    <lineage>
        <taxon>Bacteria</taxon>
        <taxon>Bacillati</taxon>
        <taxon>Bacillota</taxon>
        <taxon>Bacilli</taxon>
        <taxon>Lactobacillales</taxon>
        <taxon>Lactobacillaceae</taxon>
        <taxon>Ligilactobacillus</taxon>
    </lineage>
</organism>
<evidence type="ECO:0000313" key="2">
    <source>
        <dbReference type="Proteomes" id="UP000018559"/>
    </source>
</evidence>
<dbReference type="EMBL" id="AWWH01000111">
    <property type="protein sequence ID" value="ETA74170.1"/>
    <property type="molecule type" value="Genomic_DNA"/>
</dbReference>
<sequence>MFFVRSIGALESFVFVTLRSTNDSDVAKLSLVEVDPLAPVCSVEELVEAVESGLIASVISPRSESVSLVTFNDSLTLVEADSLALNDTDSLVEVLIDSEVLDDSETLVEALIDAEALDDSETLVEALIDAEVLNDSETLVEVLIDAEVLANSEVESSSISSDGVVPPVIGRSDKASDKLVEAEVLWDSFSLW</sequence>
<dbReference type="Proteomes" id="UP000018559">
    <property type="component" value="Unassembled WGS sequence"/>
</dbReference>
<evidence type="ECO:0000313" key="1">
    <source>
        <dbReference type="EMBL" id="ETA74170.1"/>
    </source>
</evidence>